<feature type="chain" id="PRO_5046554846" evidence="2">
    <location>
        <begin position="32"/>
        <end position="229"/>
    </location>
</feature>
<accession>A0ABV4U8Q3</accession>
<dbReference type="NCBIfam" id="TIGR02595">
    <property type="entry name" value="PEP_CTERM"/>
    <property type="match status" value="1"/>
</dbReference>
<feature type="signal peptide" evidence="2">
    <location>
        <begin position="1"/>
        <end position="31"/>
    </location>
</feature>
<organism evidence="4 5">
    <name type="scientific">Natronomicrosphaera hydrolytica</name>
    <dbReference type="NCBI Taxonomy" id="3242702"/>
    <lineage>
        <taxon>Bacteria</taxon>
        <taxon>Pseudomonadati</taxon>
        <taxon>Planctomycetota</taxon>
        <taxon>Phycisphaerae</taxon>
        <taxon>Phycisphaerales</taxon>
        <taxon>Phycisphaeraceae</taxon>
        <taxon>Natronomicrosphaera</taxon>
    </lineage>
</organism>
<keyword evidence="1" id="KW-1133">Transmembrane helix</keyword>
<dbReference type="RefSeq" id="WP_425346420.1">
    <property type="nucleotide sequence ID" value="NZ_JBGUBD010000009.1"/>
</dbReference>
<proteinExistence type="predicted"/>
<evidence type="ECO:0000313" key="5">
    <source>
        <dbReference type="Proteomes" id="UP001575105"/>
    </source>
</evidence>
<sequence>MKTCILRKSSVSGLALALAVTLGLTSASTEAALMVDMNDAHVAGGDWETVAAPDHDNPIVLSDGTTLLFVASSGGATWATSSMDQATGGTPYADTIYEDVARDYFWSTATTKYIVLGNLNSSVSYSLNLISARASSGARVATITANGLAADATPHNGVNFNSYYDGWVDGVVLTWSNLTPDSNGEITLAFDPNTTDSYFINGFVLVPEPASMVLFGTGVLLLTARRRRA</sequence>
<dbReference type="EMBL" id="JBGUBD010000009">
    <property type="protein sequence ID" value="MFA9479500.1"/>
    <property type="molecule type" value="Genomic_DNA"/>
</dbReference>
<feature type="domain" description="Ice-binding protein C-terminal" evidence="3">
    <location>
        <begin position="206"/>
        <end position="227"/>
    </location>
</feature>
<keyword evidence="5" id="KW-1185">Reference proteome</keyword>
<name>A0ABV4U8Q3_9BACT</name>
<gene>
    <name evidence="4" type="ORF">ACERK3_14520</name>
</gene>
<dbReference type="Pfam" id="PF07589">
    <property type="entry name" value="PEP-CTERM"/>
    <property type="match status" value="1"/>
</dbReference>
<keyword evidence="1" id="KW-0812">Transmembrane</keyword>
<keyword evidence="2" id="KW-0732">Signal</keyword>
<dbReference type="InterPro" id="IPR013424">
    <property type="entry name" value="Ice-binding_C"/>
</dbReference>
<keyword evidence="1" id="KW-0472">Membrane</keyword>
<evidence type="ECO:0000259" key="3">
    <source>
        <dbReference type="Pfam" id="PF07589"/>
    </source>
</evidence>
<feature type="transmembrane region" description="Helical" evidence="1">
    <location>
        <begin position="198"/>
        <end position="222"/>
    </location>
</feature>
<reference evidence="4 5" key="1">
    <citation type="submission" date="2024-08" db="EMBL/GenBank/DDBJ databases">
        <title>Whole-genome sequencing of halo(alkali)philic microorganisms from hypersaline lakes.</title>
        <authorList>
            <person name="Sorokin D.Y."/>
            <person name="Merkel A.Y."/>
            <person name="Messina E."/>
            <person name="Yakimov M."/>
        </authorList>
    </citation>
    <scope>NUCLEOTIDE SEQUENCE [LARGE SCALE GENOMIC DNA]</scope>
    <source>
        <strain evidence="4 5">AB-hyl4</strain>
    </source>
</reference>
<evidence type="ECO:0000313" key="4">
    <source>
        <dbReference type="EMBL" id="MFA9479500.1"/>
    </source>
</evidence>
<protein>
    <submittedName>
        <fullName evidence="4">PEP-CTERM sorting domain-containing protein</fullName>
    </submittedName>
</protein>
<evidence type="ECO:0000256" key="1">
    <source>
        <dbReference type="SAM" id="Phobius"/>
    </source>
</evidence>
<comment type="caution">
    <text evidence="4">The sequence shown here is derived from an EMBL/GenBank/DDBJ whole genome shotgun (WGS) entry which is preliminary data.</text>
</comment>
<evidence type="ECO:0000256" key="2">
    <source>
        <dbReference type="SAM" id="SignalP"/>
    </source>
</evidence>
<dbReference type="Proteomes" id="UP001575105">
    <property type="component" value="Unassembled WGS sequence"/>
</dbReference>